<gene>
    <name evidence="1" type="ORF">D5086_015900</name>
</gene>
<reference evidence="1 2" key="1">
    <citation type="journal article" date="2024" name="Plant Biotechnol. J.">
        <title>Genome and CRISPR/Cas9 system of a widespread forest tree (Populus alba) in the world.</title>
        <authorList>
            <person name="Liu Y.J."/>
            <person name="Jiang P.F."/>
            <person name="Han X.M."/>
            <person name="Li X.Y."/>
            <person name="Wang H.M."/>
            <person name="Wang Y.J."/>
            <person name="Wang X.X."/>
            <person name="Zeng Q.Y."/>
        </authorList>
    </citation>
    <scope>NUCLEOTIDE SEQUENCE [LARGE SCALE GENOMIC DNA]</scope>
    <source>
        <strain evidence="2">cv. PAL-ZL1</strain>
    </source>
</reference>
<keyword evidence="2" id="KW-1185">Reference proteome</keyword>
<organism evidence="1 2">
    <name type="scientific">Populus alba</name>
    <name type="common">White poplar</name>
    <dbReference type="NCBI Taxonomy" id="43335"/>
    <lineage>
        <taxon>Eukaryota</taxon>
        <taxon>Viridiplantae</taxon>
        <taxon>Streptophyta</taxon>
        <taxon>Embryophyta</taxon>
        <taxon>Tracheophyta</taxon>
        <taxon>Spermatophyta</taxon>
        <taxon>Magnoliopsida</taxon>
        <taxon>eudicotyledons</taxon>
        <taxon>Gunneridae</taxon>
        <taxon>Pentapetalae</taxon>
        <taxon>rosids</taxon>
        <taxon>fabids</taxon>
        <taxon>Malpighiales</taxon>
        <taxon>Salicaceae</taxon>
        <taxon>Saliceae</taxon>
        <taxon>Populus</taxon>
    </lineage>
</organism>
<protein>
    <submittedName>
        <fullName evidence="1">Uncharacterized protein</fullName>
    </submittedName>
</protein>
<sequence length="121" mass="13173">MVFGSNEKLVFSDRSMSYCPIHGSPRCSRGTLLSSRANALLVIVDALLVVTASSFRDFLCQSGNVDCLMESTFVCLVSRSTLSVRIALGHGYGREHALSVMEMDKVDWMLLTCAFVTSTGP</sequence>
<proteinExistence type="predicted"/>
<dbReference type="Proteomes" id="UP000309997">
    <property type="component" value="Unassembled WGS sequence"/>
</dbReference>
<evidence type="ECO:0000313" key="1">
    <source>
        <dbReference type="EMBL" id="KAL3581568.1"/>
    </source>
</evidence>
<name>A0ACC4BUJ3_POPAL</name>
<dbReference type="EMBL" id="RCHU02000008">
    <property type="protein sequence ID" value="KAL3581568.1"/>
    <property type="molecule type" value="Genomic_DNA"/>
</dbReference>
<evidence type="ECO:0000313" key="2">
    <source>
        <dbReference type="Proteomes" id="UP000309997"/>
    </source>
</evidence>
<accession>A0ACC4BUJ3</accession>
<comment type="caution">
    <text evidence="1">The sequence shown here is derived from an EMBL/GenBank/DDBJ whole genome shotgun (WGS) entry which is preliminary data.</text>
</comment>